<sequence length="236" mass="27293">MAPTDQQKTRSVSMELLILGQCRTGTQSINAALHQLGHNRVYHMRDAMINPEHAVQWIKAFEAKFGDGKLWGQQEWDRILGNYSAVTDIPPAAFPEELIKAYPSAKVILTIREEDTWFNSVKNTIWKGWKMDKTPPGPLRSMLEALHKYLWRDDFETYGREYFQRQNDLVRKLMADREDDFLEYNVKEGWDPLCQFLGKEVPQEGFPRKDAWAQFKKDQEGKSAVGGVTASTDVHE</sequence>
<keyword evidence="3" id="KW-1185">Reference proteome</keyword>
<dbReference type="InterPro" id="IPR027417">
    <property type="entry name" value="P-loop_NTPase"/>
</dbReference>
<dbReference type="PANTHER" id="PTHR36978:SF4">
    <property type="entry name" value="P-LOOP CONTAINING NUCLEOSIDE TRIPHOSPHATE HYDROLASE PROTEIN"/>
    <property type="match status" value="1"/>
</dbReference>
<dbReference type="PANTHER" id="PTHR36978">
    <property type="entry name" value="P-LOOP CONTAINING NUCLEOTIDE TRIPHOSPHATE HYDROLASE"/>
    <property type="match status" value="1"/>
</dbReference>
<feature type="region of interest" description="Disordered" evidence="1">
    <location>
        <begin position="217"/>
        <end position="236"/>
    </location>
</feature>
<dbReference type="OrthoDB" id="408152at2759"/>
<evidence type="ECO:0000256" key="1">
    <source>
        <dbReference type="SAM" id="MobiDB-lite"/>
    </source>
</evidence>
<dbReference type="InterPro" id="IPR040632">
    <property type="entry name" value="Sulfotransfer_4"/>
</dbReference>
<accession>V5FMV1</accession>
<dbReference type="eggNOG" id="ENOG502S41B">
    <property type="taxonomic scope" value="Eukaryota"/>
</dbReference>
<reference evidence="3" key="1">
    <citation type="journal article" date="2014" name="Genome Announc.">
        <title>Draft genome sequence of the formaldehyde-resistant fungus Byssochlamys spectabilis No. 5 (anamorph Paecilomyces variotii No. 5) (NBRC109023).</title>
        <authorList>
            <person name="Oka T."/>
            <person name="Ekino K."/>
            <person name="Fukuda K."/>
            <person name="Nomura Y."/>
        </authorList>
    </citation>
    <scope>NUCLEOTIDE SEQUENCE [LARGE SCALE GENOMIC DNA]</scope>
    <source>
        <strain evidence="3">No. 5 / NBRC 109023</strain>
    </source>
</reference>
<gene>
    <name evidence="2" type="ORF">PVAR5_1856</name>
</gene>
<evidence type="ECO:0000313" key="3">
    <source>
        <dbReference type="Proteomes" id="UP000018001"/>
    </source>
</evidence>
<dbReference type="Proteomes" id="UP000018001">
    <property type="component" value="Unassembled WGS sequence"/>
</dbReference>
<evidence type="ECO:0008006" key="4">
    <source>
        <dbReference type="Google" id="ProtNLM"/>
    </source>
</evidence>
<evidence type="ECO:0000313" key="2">
    <source>
        <dbReference type="EMBL" id="GAD93248.1"/>
    </source>
</evidence>
<dbReference type="HOGENOM" id="CLU_061199_0_1_1"/>
<dbReference type="Pfam" id="PF17784">
    <property type="entry name" value="Sulfotransfer_4"/>
    <property type="match status" value="1"/>
</dbReference>
<protein>
    <recommendedName>
        <fullName evidence="4">P-loop containing nucleoside triphosphate hydrolase protein</fullName>
    </recommendedName>
</protein>
<organism evidence="2 3">
    <name type="scientific">Byssochlamys spectabilis (strain No. 5 / NBRC 109023)</name>
    <name type="common">Paecilomyces variotii</name>
    <dbReference type="NCBI Taxonomy" id="1356009"/>
    <lineage>
        <taxon>Eukaryota</taxon>
        <taxon>Fungi</taxon>
        <taxon>Dikarya</taxon>
        <taxon>Ascomycota</taxon>
        <taxon>Pezizomycotina</taxon>
        <taxon>Eurotiomycetes</taxon>
        <taxon>Eurotiomycetidae</taxon>
        <taxon>Eurotiales</taxon>
        <taxon>Thermoascaceae</taxon>
        <taxon>Paecilomyces</taxon>
    </lineage>
</organism>
<dbReference type="AlphaFoldDB" id="V5FMV1"/>
<dbReference type="InParanoid" id="V5FMV1"/>
<comment type="caution">
    <text evidence="2">The sequence shown here is derived from an EMBL/GenBank/DDBJ whole genome shotgun (WGS) entry which is preliminary data.</text>
</comment>
<dbReference type="SUPFAM" id="SSF52540">
    <property type="entry name" value="P-loop containing nucleoside triphosphate hydrolases"/>
    <property type="match status" value="1"/>
</dbReference>
<name>V5FMV1_BYSSN</name>
<dbReference type="EMBL" id="BAUL01000051">
    <property type="protein sequence ID" value="GAD93248.1"/>
    <property type="molecule type" value="Genomic_DNA"/>
</dbReference>
<proteinExistence type="predicted"/>
<dbReference type="Gene3D" id="3.40.50.300">
    <property type="entry name" value="P-loop containing nucleotide triphosphate hydrolases"/>
    <property type="match status" value="1"/>
</dbReference>